<organism evidence="1 2">
    <name type="scientific">Gossypium laxum</name>
    <dbReference type="NCBI Taxonomy" id="34288"/>
    <lineage>
        <taxon>Eukaryota</taxon>
        <taxon>Viridiplantae</taxon>
        <taxon>Streptophyta</taxon>
        <taxon>Embryophyta</taxon>
        <taxon>Tracheophyta</taxon>
        <taxon>Spermatophyta</taxon>
        <taxon>Magnoliopsida</taxon>
        <taxon>eudicotyledons</taxon>
        <taxon>Gunneridae</taxon>
        <taxon>Pentapetalae</taxon>
        <taxon>rosids</taxon>
        <taxon>malvids</taxon>
        <taxon>Malvales</taxon>
        <taxon>Malvaceae</taxon>
        <taxon>Malvoideae</taxon>
        <taxon>Gossypium</taxon>
    </lineage>
</organism>
<dbReference type="EMBL" id="JABEZV010000004">
    <property type="protein sequence ID" value="MBA0709908.1"/>
    <property type="molecule type" value="Genomic_DNA"/>
</dbReference>
<evidence type="ECO:0000313" key="1">
    <source>
        <dbReference type="EMBL" id="MBA0709908.1"/>
    </source>
</evidence>
<evidence type="ECO:0000313" key="2">
    <source>
        <dbReference type="Proteomes" id="UP000593574"/>
    </source>
</evidence>
<sequence>MIKYISAPMDIMQLLHNNHLEEGPSKEDKG</sequence>
<comment type="caution">
    <text evidence="1">The sequence shown here is derived from an EMBL/GenBank/DDBJ whole genome shotgun (WGS) entry which is preliminary data.</text>
</comment>
<protein>
    <submittedName>
        <fullName evidence="1">Uncharacterized protein</fullName>
    </submittedName>
</protein>
<reference evidence="1 2" key="1">
    <citation type="journal article" date="2019" name="Genome Biol. Evol.">
        <title>Insights into the evolution of the New World diploid cottons (Gossypium, subgenus Houzingenia) based on genome sequencing.</title>
        <authorList>
            <person name="Grover C.E."/>
            <person name="Arick M.A. 2nd"/>
            <person name="Thrash A."/>
            <person name="Conover J.L."/>
            <person name="Sanders W.S."/>
            <person name="Peterson D.G."/>
            <person name="Frelichowski J.E."/>
            <person name="Scheffler J.A."/>
            <person name="Scheffler B.E."/>
            <person name="Wendel J.F."/>
        </authorList>
    </citation>
    <scope>NUCLEOTIDE SEQUENCE [LARGE SCALE GENOMIC DNA]</scope>
    <source>
        <strain evidence="1">4</strain>
        <tissue evidence="1">Leaf</tissue>
    </source>
</reference>
<keyword evidence="2" id="KW-1185">Reference proteome</keyword>
<dbReference type="Proteomes" id="UP000593574">
    <property type="component" value="Unassembled WGS sequence"/>
</dbReference>
<dbReference type="AlphaFoldDB" id="A0A7J8ZDK7"/>
<gene>
    <name evidence="1" type="ORF">Golax_024924</name>
</gene>
<accession>A0A7J8ZDK7</accession>
<proteinExistence type="predicted"/>
<name>A0A7J8ZDK7_9ROSI</name>